<accession>A0A0C5JA85</accession>
<proteinExistence type="predicted"/>
<dbReference type="SUPFAM" id="SSF88713">
    <property type="entry name" value="Glycoside hydrolase/deacetylase"/>
    <property type="match status" value="1"/>
</dbReference>
<name>A0A0C5JA85_9PROT</name>
<dbReference type="PATRIC" id="fig|1565605.3.peg.2397"/>
<sequence length="292" mass="32070">MKTAQGIPVLMYHHVSPNPGLVTVSPETFHTQMAWLARHNYRSIGADDLAAFLTGTPLPEKSVMITFDDGYLDNYLYAHPVLQALGLKAVLFVTTGWLGQGTPRGIVHKDVQKVGAGDTAHRGQRMPAASALTPSHRVCMERIAAGQADDVMLRWSEVVEMNAAGSFEFHSHTHTHQRWDRLASDPQARRTKLAEDLAASRAALKTHLGSVSPHLCWPQGYFDADYQAVAHSAGFTHLYTVNKGTCTAKTPASAIPRVVVKDRADGWFGRRLWLYRHPALTRAYLALRAGGG</sequence>
<dbReference type="CDD" id="cd10969">
    <property type="entry name" value="CE4_Ecf1_like_5s"/>
    <property type="match status" value="1"/>
</dbReference>
<evidence type="ECO:0000259" key="2">
    <source>
        <dbReference type="PROSITE" id="PS51677"/>
    </source>
</evidence>
<evidence type="ECO:0000256" key="1">
    <source>
        <dbReference type="ARBA" id="ARBA00022729"/>
    </source>
</evidence>
<dbReference type="HOGENOM" id="CLU_030024_3_1_4"/>
<dbReference type="InterPro" id="IPR011330">
    <property type="entry name" value="Glyco_hydro/deAcase_b/a-brl"/>
</dbReference>
<evidence type="ECO:0000313" key="3">
    <source>
        <dbReference type="EMBL" id="AJP48855.1"/>
    </source>
</evidence>
<dbReference type="Pfam" id="PF01522">
    <property type="entry name" value="Polysacc_deac_1"/>
    <property type="match status" value="1"/>
</dbReference>
<dbReference type="PANTHER" id="PTHR34216">
    <property type="match status" value="1"/>
</dbReference>
<dbReference type="PROSITE" id="PS51677">
    <property type="entry name" value="NODB"/>
    <property type="match status" value="1"/>
</dbReference>
<evidence type="ECO:0000313" key="4">
    <source>
        <dbReference type="Proteomes" id="UP000061603"/>
    </source>
</evidence>
<dbReference type="RefSeq" id="WP_202634902.1">
    <property type="nucleotide sequence ID" value="NZ_CP010554.1"/>
</dbReference>
<dbReference type="GO" id="GO:0016810">
    <property type="term" value="F:hydrolase activity, acting on carbon-nitrogen (but not peptide) bonds"/>
    <property type="evidence" value="ECO:0007669"/>
    <property type="project" value="InterPro"/>
</dbReference>
<dbReference type="GO" id="GO:0005975">
    <property type="term" value="P:carbohydrate metabolic process"/>
    <property type="evidence" value="ECO:0007669"/>
    <property type="project" value="InterPro"/>
</dbReference>
<dbReference type="EMBL" id="CP010554">
    <property type="protein sequence ID" value="AJP48855.1"/>
    <property type="molecule type" value="Genomic_DNA"/>
</dbReference>
<keyword evidence="1" id="KW-0732">Signal</keyword>
<keyword evidence="4" id="KW-1185">Reference proteome</keyword>
<dbReference type="Gene3D" id="3.20.20.370">
    <property type="entry name" value="Glycoside hydrolase/deacetylase"/>
    <property type="match status" value="1"/>
</dbReference>
<dbReference type="Proteomes" id="UP000061603">
    <property type="component" value="Chromosome"/>
</dbReference>
<organism evidence="3 4">
    <name type="scientific">Rugosibacter aromaticivorans</name>
    <dbReference type="NCBI Taxonomy" id="1565605"/>
    <lineage>
        <taxon>Bacteria</taxon>
        <taxon>Pseudomonadati</taxon>
        <taxon>Pseudomonadota</taxon>
        <taxon>Betaproteobacteria</taxon>
        <taxon>Nitrosomonadales</taxon>
        <taxon>Sterolibacteriaceae</taxon>
        <taxon>Rugosibacter</taxon>
    </lineage>
</organism>
<protein>
    <recommendedName>
        <fullName evidence="2">NodB homology domain-containing protein</fullName>
    </recommendedName>
</protein>
<dbReference type="KEGG" id="rbu:PG1C_11285"/>
<dbReference type="InterPro" id="IPR051398">
    <property type="entry name" value="Polysacch_Deacetylase"/>
</dbReference>
<dbReference type="AlphaFoldDB" id="A0A0C5JA85"/>
<feature type="domain" description="NodB homology" evidence="2">
    <location>
        <begin position="61"/>
        <end position="292"/>
    </location>
</feature>
<dbReference type="STRING" id="1565605.PG1C_11285"/>
<dbReference type="PANTHER" id="PTHR34216:SF13">
    <property type="entry name" value="XYLANASE_CHITIN DEACETYLASE"/>
    <property type="match status" value="1"/>
</dbReference>
<dbReference type="InterPro" id="IPR002509">
    <property type="entry name" value="NODB_dom"/>
</dbReference>
<gene>
    <name evidence="3" type="ORF">PG1C_11285</name>
</gene>
<reference evidence="3 4" key="1">
    <citation type="journal article" date="2015" name="Genome Announc.">
        <title>Complete Genome Sequence of a Novel Bacterium within the Family Rhodocyclaceae That Degrades Polycyclic Aromatic Hydrocarbons.</title>
        <authorList>
            <person name="Singleton D.R."/>
            <person name="Dickey A.N."/>
            <person name="Scholl E.H."/>
            <person name="Wright F.A."/>
            <person name="Aitken M.D."/>
        </authorList>
    </citation>
    <scope>NUCLEOTIDE SEQUENCE [LARGE SCALE GENOMIC DNA]</scope>
    <source>
        <strain evidence="4">PG1-Ca6</strain>
    </source>
</reference>